<organism evidence="2 3">
    <name type="scientific">Sphaerochaeta halotolerans</name>
    <dbReference type="NCBI Taxonomy" id="2293840"/>
    <lineage>
        <taxon>Bacteria</taxon>
        <taxon>Pseudomonadati</taxon>
        <taxon>Spirochaetota</taxon>
        <taxon>Spirochaetia</taxon>
        <taxon>Spirochaetales</taxon>
        <taxon>Sphaerochaetaceae</taxon>
        <taxon>Sphaerochaeta</taxon>
    </lineage>
</organism>
<feature type="domain" description="Imm-5-like" evidence="1">
    <location>
        <begin position="1"/>
        <end position="113"/>
    </location>
</feature>
<protein>
    <recommendedName>
        <fullName evidence="1">Imm-5-like domain-containing protein</fullName>
    </recommendedName>
</protein>
<dbReference type="InterPro" id="IPR048667">
    <property type="entry name" value="Imm5-like"/>
</dbReference>
<comment type="caution">
    <text evidence="2">The sequence shown here is derived from an EMBL/GenBank/DDBJ whole genome shotgun (WGS) entry which is preliminary data.</text>
</comment>
<accession>A0A372MIR6</accession>
<evidence type="ECO:0000259" key="1">
    <source>
        <dbReference type="Pfam" id="PF21805"/>
    </source>
</evidence>
<reference evidence="2 3" key="2">
    <citation type="submission" date="2018-09" db="EMBL/GenBank/DDBJ databases">
        <title>Genome of Sphaerochaeta halotolerans strain 4-11.</title>
        <authorList>
            <person name="Nazina T.N."/>
            <person name="Sokolova D.S."/>
        </authorList>
    </citation>
    <scope>NUCLEOTIDE SEQUENCE [LARGE SCALE GENOMIC DNA]</scope>
    <source>
        <strain evidence="2 3">4-11</strain>
    </source>
</reference>
<evidence type="ECO:0000313" key="3">
    <source>
        <dbReference type="Proteomes" id="UP000264002"/>
    </source>
</evidence>
<reference evidence="3" key="1">
    <citation type="submission" date="2018-08" db="EMBL/GenBank/DDBJ databases">
        <authorList>
            <person name="Grouzdev D.S."/>
            <person name="Krutkina M.S."/>
        </authorList>
    </citation>
    <scope>NUCLEOTIDE SEQUENCE [LARGE SCALE GENOMIC DNA]</scope>
    <source>
        <strain evidence="3">4-11</strain>
    </source>
</reference>
<dbReference type="EMBL" id="QUWK01000003">
    <property type="protein sequence ID" value="RFU95659.1"/>
    <property type="molecule type" value="Genomic_DNA"/>
</dbReference>
<dbReference type="Pfam" id="PF21805">
    <property type="entry name" value="Imm5_like"/>
    <property type="match status" value="1"/>
</dbReference>
<sequence length="130" mass="14753">MKWALLCTEHLGEYHEFPQEAVISSALEIGHRWSEGNAKTGEAMKASREVHVFARTVGDKPTQIYCRAVAQAVATAHMADHCLGPVWYGKKLLVLLNMDADKELSWQLERLADLNPYLLPRVQQELLRKL</sequence>
<name>A0A372MIR6_9SPIR</name>
<proteinExistence type="predicted"/>
<keyword evidence="3" id="KW-1185">Reference proteome</keyword>
<dbReference type="Proteomes" id="UP000264002">
    <property type="component" value="Unassembled WGS sequence"/>
</dbReference>
<gene>
    <name evidence="2" type="ORF">DYP60_04075</name>
</gene>
<evidence type="ECO:0000313" key="2">
    <source>
        <dbReference type="EMBL" id="RFU95659.1"/>
    </source>
</evidence>
<dbReference type="AlphaFoldDB" id="A0A372MIR6"/>